<dbReference type="InParanoid" id="A0A2K1L7P9"/>
<gene>
    <name evidence="2" type="ORF">PHYPA_000499</name>
</gene>
<dbReference type="EMBL" id="ABEU02000001">
    <property type="protein sequence ID" value="PNR62075.1"/>
    <property type="molecule type" value="Genomic_DNA"/>
</dbReference>
<evidence type="ECO:0000313" key="2">
    <source>
        <dbReference type="EMBL" id="PNR62075.1"/>
    </source>
</evidence>
<name>A0A2K1L7P9_PHYPA</name>
<evidence type="ECO:0000313" key="4">
    <source>
        <dbReference type="Proteomes" id="UP000006727"/>
    </source>
</evidence>
<dbReference type="AlphaFoldDB" id="A0A2K1L7P9"/>
<organism evidence="2">
    <name type="scientific">Physcomitrium patens</name>
    <name type="common">Spreading-leaved earth moss</name>
    <name type="synonym">Physcomitrella patens</name>
    <dbReference type="NCBI Taxonomy" id="3218"/>
    <lineage>
        <taxon>Eukaryota</taxon>
        <taxon>Viridiplantae</taxon>
        <taxon>Streptophyta</taxon>
        <taxon>Embryophyta</taxon>
        <taxon>Bryophyta</taxon>
        <taxon>Bryophytina</taxon>
        <taxon>Bryopsida</taxon>
        <taxon>Funariidae</taxon>
        <taxon>Funariales</taxon>
        <taxon>Funariaceae</taxon>
        <taxon>Physcomitrium</taxon>
    </lineage>
</organism>
<evidence type="ECO:0000313" key="3">
    <source>
        <dbReference type="EnsemblPlants" id="Pp3c1_10719V3.1"/>
    </source>
</evidence>
<feature type="chain" id="PRO_5036043142" description="Secreted protein" evidence="1">
    <location>
        <begin position="20"/>
        <end position="106"/>
    </location>
</feature>
<dbReference type="Gramene" id="Pp3c1_10719V3.1">
    <property type="protein sequence ID" value="Pp3c1_10719V3.1"/>
    <property type="gene ID" value="Pp3c1_10719"/>
</dbReference>
<proteinExistence type="predicted"/>
<reference evidence="2 4" key="2">
    <citation type="journal article" date="2018" name="Plant J.">
        <title>The Physcomitrella patens chromosome-scale assembly reveals moss genome structure and evolution.</title>
        <authorList>
            <person name="Lang D."/>
            <person name="Ullrich K.K."/>
            <person name="Murat F."/>
            <person name="Fuchs J."/>
            <person name="Jenkins J."/>
            <person name="Haas F.B."/>
            <person name="Piednoel M."/>
            <person name="Gundlach H."/>
            <person name="Van Bel M."/>
            <person name="Meyberg R."/>
            <person name="Vives C."/>
            <person name="Morata J."/>
            <person name="Symeonidi A."/>
            <person name="Hiss M."/>
            <person name="Muchero W."/>
            <person name="Kamisugi Y."/>
            <person name="Saleh O."/>
            <person name="Blanc G."/>
            <person name="Decker E.L."/>
            <person name="van Gessel N."/>
            <person name="Grimwood J."/>
            <person name="Hayes R.D."/>
            <person name="Graham S.W."/>
            <person name="Gunter L.E."/>
            <person name="McDaniel S.F."/>
            <person name="Hoernstein S.N.W."/>
            <person name="Larsson A."/>
            <person name="Li F.W."/>
            <person name="Perroud P.F."/>
            <person name="Phillips J."/>
            <person name="Ranjan P."/>
            <person name="Rokshar D.S."/>
            <person name="Rothfels C.J."/>
            <person name="Schneider L."/>
            <person name="Shu S."/>
            <person name="Stevenson D.W."/>
            <person name="Thummler F."/>
            <person name="Tillich M."/>
            <person name="Villarreal Aguilar J.C."/>
            <person name="Widiez T."/>
            <person name="Wong G.K."/>
            <person name="Wymore A."/>
            <person name="Zhang Y."/>
            <person name="Zimmer A.D."/>
            <person name="Quatrano R.S."/>
            <person name="Mayer K.F.X."/>
            <person name="Goodstein D."/>
            <person name="Casacuberta J.M."/>
            <person name="Vandepoele K."/>
            <person name="Reski R."/>
            <person name="Cuming A.C."/>
            <person name="Tuskan G.A."/>
            <person name="Maumus F."/>
            <person name="Salse J."/>
            <person name="Schmutz J."/>
            <person name="Rensing S.A."/>
        </authorList>
    </citation>
    <scope>NUCLEOTIDE SEQUENCE [LARGE SCALE GENOMIC DNA]</scope>
    <source>
        <strain evidence="3 4">cv. Gransden 2004</strain>
    </source>
</reference>
<accession>A0A2K1L7P9</accession>
<feature type="signal peptide" evidence="1">
    <location>
        <begin position="1"/>
        <end position="19"/>
    </location>
</feature>
<dbReference type="Proteomes" id="UP000006727">
    <property type="component" value="Chromosome 1"/>
</dbReference>
<reference evidence="2 4" key="1">
    <citation type="journal article" date="2008" name="Science">
        <title>The Physcomitrella genome reveals evolutionary insights into the conquest of land by plants.</title>
        <authorList>
            <person name="Rensing S."/>
            <person name="Lang D."/>
            <person name="Zimmer A."/>
            <person name="Terry A."/>
            <person name="Salamov A."/>
            <person name="Shapiro H."/>
            <person name="Nishiyama T."/>
            <person name="Perroud P.-F."/>
            <person name="Lindquist E."/>
            <person name="Kamisugi Y."/>
            <person name="Tanahashi T."/>
            <person name="Sakakibara K."/>
            <person name="Fujita T."/>
            <person name="Oishi K."/>
            <person name="Shin-I T."/>
            <person name="Kuroki Y."/>
            <person name="Toyoda A."/>
            <person name="Suzuki Y."/>
            <person name="Hashimoto A."/>
            <person name="Yamaguchi K."/>
            <person name="Sugano A."/>
            <person name="Kohara Y."/>
            <person name="Fujiyama A."/>
            <person name="Anterola A."/>
            <person name="Aoki S."/>
            <person name="Ashton N."/>
            <person name="Barbazuk W.B."/>
            <person name="Barker E."/>
            <person name="Bennetzen J."/>
            <person name="Bezanilla M."/>
            <person name="Blankenship R."/>
            <person name="Cho S.H."/>
            <person name="Dutcher S."/>
            <person name="Estelle M."/>
            <person name="Fawcett J.A."/>
            <person name="Gundlach H."/>
            <person name="Hanada K."/>
            <person name="Heyl A."/>
            <person name="Hicks K.A."/>
            <person name="Hugh J."/>
            <person name="Lohr M."/>
            <person name="Mayer K."/>
            <person name="Melkozernov A."/>
            <person name="Murata T."/>
            <person name="Nelson D."/>
            <person name="Pils B."/>
            <person name="Prigge M."/>
            <person name="Reiss B."/>
            <person name="Renner T."/>
            <person name="Rombauts S."/>
            <person name="Rushton P."/>
            <person name="Sanderfoot A."/>
            <person name="Schween G."/>
            <person name="Shiu S.-H."/>
            <person name="Stueber K."/>
            <person name="Theodoulou F.L."/>
            <person name="Tu H."/>
            <person name="Van de Peer Y."/>
            <person name="Verrier P.J."/>
            <person name="Waters E."/>
            <person name="Wood A."/>
            <person name="Yang L."/>
            <person name="Cove D."/>
            <person name="Cuming A."/>
            <person name="Hasebe M."/>
            <person name="Lucas S."/>
            <person name="Mishler D.B."/>
            <person name="Reski R."/>
            <person name="Grigoriev I."/>
            <person name="Quatrano R.S."/>
            <person name="Boore J.L."/>
        </authorList>
    </citation>
    <scope>NUCLEOTIDE SEQUENCE [LARGE SCALE GENOMIC DNA]</scope>
    <source>
        <strain evidence="3 4">cv. Gransden 2004</strain>
    </source>
</reference>
<sequence>MFFFFFCFSFSSFPFLWLCLESVSQILQTRIMRHELHVGSAKACPGSFLVCEGSDHAGTILCQKYPNQIPLRLLKKKQLYAPFFNCSNPLATAPSARGKGTKSNQL</sequence>
<evidence type="ECO:0008006" key="5">
    <source>
        <dbReference type="Google" id="ProtNLM"/>
    </source>
</evidence>
<dbReference type="EnsemblPlants" id="Pp3c1_10719V3.1">
    <property type="protein sequence ID" value="Pp3c1_10719V3.1"/>
    <property type="gene ID" value="Pp3c1_10719"/>
</dbReference>
<evidence type="ECO:0000256" key="1">
    <source>
        <dbReference type="SAM" id="SignalP"/>
    </source>
</evidence>
<keyword evidence="1" id="KW-0732">Signal</keyword>
<reference evidence="3" key="3">
    <citation type="submission" date="2020-12" db="UniProtKB">
        <authorList>
            <consortium name="EnsemblPlants"/>
        </authorList>
    </citation>
    <scope>IDENTIFICATION</scope>
</reference>
<protein>
    <recommendedName>
        <fullName evidence="5">Secreted protein</fullName>
    </recommendedName>
</protein>
<keyword evidence="4" id="KW-1185">Reference proteome</keyword>